<evidence type="ECO:0000256" key="1">
    <source>
        <dbReference type="SAM" id="MobiDB-lite"/>
    </source>
</evidence>
<evidence type="ECO:0000313" key="3">
    <source>
        <dbReference type="Proteomes" id="UP000053660"/>
    </source>
</evidence>
<sequence>MDEYDESVEGEDCRRERDQAQESEDPFASHGGDPRLLDLTRCLLLSSLPTAFLSDPYDVFNNCMLDWISQDFKVSRDAIDKVVRLPKLQPEAENPVGFICCVFVLLRNYVLVGQNFFQQFSDELLFII</sequence>
<feature type="compositionally biased region" description="Acidic residues" evidence="1">
    <location>
        <begin position="1"/>
        <end position="10"/>
    </location>
</feature>
<accession>A0A0B1SES6</accession>
<dbReference type="Proteomes" id="UP000053660">
    <property type="component" value="Unassembled WGS sequence"/>
</dbReference>
<evidence type="ECO:0000313" key="2">
    <source>
        <dbReference type="EMBL" id="KHJ82401.1"/>
    </source>
</evidence>
<reference evidence="2 3" key="1">
    <citation type="submission" date="2014-03" db="EMBL/GenBank/DDBJ databases">
        <title>Draft genome of the hookworm Oesophagostomum dentatum.</title>
        <authorList>
            <person name="Mitreva M."/>
        </authorList>
    </citation>
    <scope>NUCLEOTIDE SEQUENCE [LARGE SCALE GENOMIC DNA]</scope>
    <source>
        <strain evidence="2 3">OD-Hann</strain>
    </source>
</reference>
<keyword evidence="3" id="KW-1185">Reference proteome</keyword>
<gene>
    <name evidence="2" type="ORF">OESDEN_17905</name>
</gene>
<dbReference type="AlphaFoldDB" id="A0A0B1SES6"/>
<feature type="region of interest" description="Disordered" evidence="1">
    <location>
        <begin position="1"/>
        <end position="34"/>
    </location>
</feature>
<protein>
    <submittedName>
        <fullName evidence="2">Uncharacterized protein</fullName>
    </submittedName>
</protein>
<dbReference type="OrthoDB" id="5864841at2759"/>
<name>A0A0B1SES6_OESDE</name>
<proteinExistence type="predicted"/>
<feature type="compositionally biased region" description="Basic and acidic residues" evidence="1">
    <location>
        <begin position="11"/>
        <end position="20"/>
    </location>
</feature>
<organism evidence="2 3">
    <name type="scientific">Oesophagostomum dentatum</name>
    <name type="common">Nodular worm</name>
    <dbReference type="NCBI Taxonomy" id="61180"/>
    <lineage>
        <taxon>Eukaryota</taxon>
        <taxon>Metazoa</taxon>
        <taxon>Ecdysozoa</taxon>
        <taxon>Nematoda</taxon>
        <taxon>Chromadorea</taxon>
        <taxon>Rhabditida</taxon>
        <taxon>Rhabditina</taxon>
        <taxon>Rhabditomorpha</taxon>
        <taxon>Strongyloidea</taxon>
        <taxon>Strongylidae</taxon>
        <taxon>Oesophagostomum</taxon>
    </lineage>
</organism>
<dbReference type="EMBL" id="KN579836">
    <property type="protein sequence ID" value="KHJ82401.1"/>
    <property type="molecule type" value="Genomic_DNA"/>
</dbReference>